<feature type="region of interest" description="Disordered" evidence="8">
    <location>
        <begin position="119"/>
        <end position="144"/>
    </location>
</feature>
<evidence type="ECO:0000313" key="10">
    <source>
        <dbReference type="EMBL" id="KAF7197331.1"/>
    </source>
</evidence>
<dbReference type="InterPro" id="IPR020456">
    <property type="entry name" value="Acylphosphatase"/>
</dbReference>
<evidence type="ECO:0000256" key="1">
    <source>
        <dbReference type="ARBA" id="ARBA00005614"/>
    </source>
</evidence>
<evidence type="ECO:0000256" key="3">
    <source>
        <dbReference type="ARBA" id="ARBA00022801"/>
    </source>
</evidence>
<evidence type="ECO:0000256" key="8">
    <source>
        <dbReference type="SAM" id="MobiDB-lite"/>
    </source>
</evidence>
<feature type="compositionally biased region" description="Basic and acidic residues" evidence="8">
    <location>
        <begin position="128"/>
        <end position="144"/>
    </location>
</feature>
<evidence type="ECO:0000256" key="6">
    <source>
        <dbReference type="RuleBase" id="RU000553"/>
    </source>
</evidence>
<keyword evidence="11" id="KW-1185">Reference proteome</keyword>
<comment type="caution">
    <text evidence="10">The sequence shown here is derived from an EMBL/GenBank/DDBJ whole genome shotgun (WGS) entry which is preliminary data.</text>
</comment>
<keyword evidence="3 6" id="KW-0378">Hydrolase</keyword>
<evidence type="ECO:0000256" key="4">
    <source>
        <dbReference type="ARBA" id="ARBA00047645"/>
    </source>
</evidence>
<proteinExistence type="inferred from homology"/>
<sequence length="144" mass="15489">MHLPSTTSKSLFILINTHLQANPQNLHNNIPQNVQKSQPSSPSSLSLTISNPLQIAFTVSGTVQGVNFRYSFPSFTAEKANSLSVTGFVQNASDGTVVGEAQGSSSNLDKFVQHLNMGPRAAKVSNVEQKDIGSKEGESKFDQR</sequence>
<dbReference type="SUPFAM" id="SSF54975">
    <property type="entry name" value="Acylphosphatase/BLUF domain-like"/>
    <property type="match status" value="1"/>
</dbReference>
<evidence type="ECO:0000256" key="2">
    <source>
        <dbReference type="ARBA" id="ARBA00012150"/>
    </source>
</evidence>
<dbReference type="GO" id="GO:0003998">
    <property type="term" value="F:acylphosphatase activity"/>
    <property type="evidence" value="ECO:0007669"/>
    <property type="project" value="UniProtKB-EC"/>
</dbReference>
<dbReference type="PROSITE" id="PS00151">
    <property type="entry name" value="ACYLPHOSPHATASE_2"/>
    <property type="match status" value="1"/>
</dbReference>
<comment type="catalytic activity">
    <reaction evidence="4 6">
        <text>an acyl phosphate + H2O = a carboxylate + phosphate + H(+)</text>
        <dbReference type="Rhea" id="RHEA:14965"/>
        <dbReference type="ChEBI" id="CHEBI:15377"/>
        <dbReference type="ChEBI" id="CHEBI:15378"/>
        <dbReference type="ChEBI" id="CHEBI:29067"/>
        <dbReference type="ChEBI" id="CHEBI:43474"/>
        <dbReference type="ChEBI" id="CHEBI:59918"/>
        <dbReference type="EC" id="3.6.1.7"/>
    </reaction>
</comment>
<feature type="domain" description="Acylphosphatase-like" evidence="9">
    <location>
        <begin position="54"/>
        <end position="144"/>
    </location>
</feature>
<dbReference type="PROSITE" id="PS51160">
    <property type="entry name" value="ACYLPHOSPHATASE_3"/>
    <property type="match status" value="1"/>
</dbReference>
<dbReference type="AlphaFoldDB" id="A0A8H6RW66"/>
<dbReference type="PANTHER" id="PTHR10029">
    <property type="entry name" value="ACYLPHOSPHATASE"/>
    <property type="match status" value="1"/>
</dbReference>
<dbReference type="Gene3D" id="3.30.70.100">
    <property type="match status" value="1"/>
</dbReference>
<evidence type="ECO:0000256" key="5">
    <source>
        <dbReference type="PROSITE-ProRule" id="PRU00520"/>
    </source>
</evidence>
<reference evidence="10" key="1">
    <citation type="submission" date="2020-04" db="EMBL/GenBank/DDBJ databases">
        <title>Draft genome resource of the tomato pathogen Pseudocercospora fuligena.</title>
        <authorList>
            <person name="Zaccaron A."/>
        </authorList>
    </citation>
    <scope>NUCLEOTIDE SEQUENCE</scope>
    <source>
        <strain evidence="10">PF001</strain>
    </source>
</reference>
<dbReference type="Proteomes" id="UP000660729">
    <property type="component" value="Unassembled WGS sequence"/>
</dbReference>
<name>A0A8H6RW66_9PEZI</name>
<dbReference type="OrthoDB" id="7961613at2759"/>
<comment type="caution">
    <text evidence="5">Lacks conserved residue(s) required for the propagation of feature annotation.</text>
</comment>
<dbReference type="PROSITE" id="PS00150">
    <property type="entry name" value="ACYLPHOSPHATASE_1"/>
    <property type="match status" value="1"/>
</dbReference>
<evidence type="ECO:0000256" key="7">
    <source>
        <dbReference type="RuleBase" id="RU004168"/>
    </source>
</evidence>
<dbReference type="InterPro" id="IPR017968">
    <property type="entry name" value="Acylphosphatase_CS"/>
</dbReference>
<organism evidence="10 11">
    <name type="scientific">Pseudocercospora fuligena</name>
    <dbReference type="NCBI Taxonomy" id="685502"/>
    <lineage>
        <taxon>Eukaryota</taxon>
        <taxon>Fungi</taxon>
        <taxon>Dikarya</taxon>
        <taxon>Ascomycota</taxon>
        <taxon>Pezizomycotina</taxon>
        <taxon>Dothideomycetes</taxon>
        <taxon>Dothideomycetidae</taxon>
        <taxon>Mycosphaerellales</taxon>
        <taxon>Mycosphaerellaceae</taxon>
        <taxon>Pseudocercospora</taxon>
    </lineage>
</organism>
<accession>A0A8H6RW66</accession>
<comment type="similarity">
    <text evidence="1 7">Belongs to the acylphosphatase family.</text>
</comment>
<dbReference type="PANTHER" id="PTHR10029:SF3">
    <property type="entry name" value="ACYLPHOSPHATASE-RELATED"/>
    <property type="match status" value="1"/>
</dbReference>
<dbReference type="EMBL" id="JABCIY010000015">
    <property type="protein sequence ID" value="KAF7197331.1"/>
    <property type="molecule type" value="Genomic_DNA"/>
</dbReference>
<dbReference type="Pfam" id="PF00708">
    <property type="entry name" value="Acylphosphatase"/>
    <property type="match status" value="1"/>
</dbReference>
<evidence type="ECO:0000259" key="9">
    <source>
        <dbReference type="PROSITE" id="PS51160"/>
    </source>
</evidence>
<dbReference type="InterPro" id="IPR036046">
    <property type="entry name" value="Acylphosphatase-like_dom_sf"/>
</dbReference>
<protein>
    <recommendedName>
        <fullName evidence="2 6">Acylphosphatase</fullName>
        <ecNumber evidence="2 6">3.6.1.7</ecNumber>
    </recommendedName>
</protein>
<evidence type="ECO:0000313" key="11">
    <source>
        <dbReference type="Proteomes" id="UP000660729"/>
    </source>
</evidence>
<dbReference type="InterPro" id="IPR001792">
    <property type="entry name" value="Acylphosphatase-like_dom"/>
</dbReference>
<dbReference type="EC" id="3.6.1.7" evidence="2 6"/>
<gene>
    <name evidence="10" type="ORF">HII31_01141</name>
</gene>